<dbReference type="EMBL" id="CACTIH010009243">
    <property type="protein sequence ID" value="CAA3028186.1"/>
    <property type="molecule type" value="Genomic_DNA"/>
</dbReference>
<dbReference type="AlphaFoldDB" id="A0A8S0V953"/>
<keyword evidence="3" id="KW-1185">Reference proteome</keyword>
<name>A0A8S0V953_OLEEU</name>
<reference evidence="2 3" key="1">
    <citation type="submission" date="2019-12" db="EMBL/GenBank/DDBJ databases">
        <authorList>
            <person name="Alioto T."/>
            <person name="Alioto T."/>
            <person name="Gomez Garrido J."/>
        </authorList>
    </citation>
    <scope>NUCLEOTIDE SEQUENCE [LARGE SCALE GENOMIC DNA]</scope>
</reference>
<evidence type="ECO:0000256" key="1">
    <source>
        <dbReference type="SAM" id="MobiDB-lite"/>
    </source>
</evidence>
<feature type="region of interest" description="Disordered" evidence="1">
    <location>
        <begin position="122"/>
        <end position="144"/>
    </location>
</feature>
<organism evidence="2 3">
    <name type="scientific">Olea europaea subsp. europaea</name>
    <dbReference type="NCBI Taxonomy" id="158383"/>
    <lineage>
        <taxon>Eukaryota</taxon>
        <taxon>Viridiplantae</taxon>
        <taxon>Streptophyta</taxon>
        <taxon>Embryophyta</taxon>
        <taxon>Tracheophyta</taxon>
        <taxon>Spermatophyta</taxon>
        <taxon>Magnoliopsida</taxon>
        <taxon>eudicotyledons</taxon>
        <taxon>Gunneridae</taxon>
        <taxon>Pentapetalae</taxon>
        <taxon>asterids</taxon>
        <taxon>lamiids</taxon>
        <taxon>Lamiales</taxon>
        <taxon>Oleaceae</taxon>
        <taxon>Oleeae</taxon>
        <taxon>Olea</taxon>
    </lineage>
</organism>
<evidence type="ECO:0000313" key="3">
    <source>
        <dbReference type="Proteomes" id="UP000594638"/>
    </source>
</evidence>
<proteinExistence type="predicted"/>
<evidence type="ECO:0000313" key="2">
    <source>
        <dbReference type="EMBL" id="CAA3028186.1"/>
    </source>
</evidence>
<gene>
    <name evidence="2" type="ORF">OLEA9_A024959</name>
</gene>
<accession>A0A8S0V953</accession>
<dbReference type="Proteomes" id="UP000594638">
    <property type="component" value="Unassembled WGS sequence"/>
</dbReference>
<dbReference type="Gramene" id="OE9A024959T1">
    <property type="protein sequence ID" value="OE9A024959C1"/>
    <property type="gene ID" value="OE9A024959"/>
</dbReference>
<sequence>MDSGIVVLTSHQKMTSYRAAIYPDLRSKLNIIRACNQRRSCVALINDYNLFWANLLQLILLMPQVKAEAEALEKVKEETTAVHHLLLERDGLFGRNRNEMERGEVCFDYLLGRQSYRQIPFGKEDDRSQGEGQAPQRRAGSVNSKLAEEVKKAEEDKLWADDLAAKMTTAMDRWKAFLEGQAYNQELYVVAIHVLINFMEKRP</sequence>
<protein>
    <submittedName>
        <fullName evidence="2">Uncharacterized protein</fullName>
    </submittedName>
</protein>
<comment type="caution">
    <text evidence="2">The sequence shown here is derived from an EMBL/GenBank/DDBJ whole genome shotgun (WGS) entry which is preliminary data.</text>
</comment>